<dbReference type="HOGENOM" id="CLU_487432_0_0_1"/>
<accession>A0A081CNA9</accession>
<organism evidence="2">
    <name type="scientific">Pseudozyma antarctica</name>
    <name type="common">Yeast</name>
    <name type="synonym">Candida antarctica</name>
    <dbReference type="NCBI Taxonomy" id="84753"/>
    <lineage>
        <taxon>Eukaryota</taxon>
        <taxon>Fungi</taxon>
        <taxon>Dikarya</taxon>
        <taxon>Basidiomycota</taxon>
        <taxon>Ustilaginomycotina</taxon>
        <taxon>Ustilaginomycetes</taxon>
        <taxon>Ustilaginales</taxon>
        <taxon>Ustilaginaceae</taxon>
        <taxon>Moesziomyces</taxon>
    </lineage>
</organism>
<name>A0A081CNA9_PSEA2</name>
<keyword evidence="3" id="KW-1185">Reference proteome</keyword>
<dbReference type="RefSeq" id="XP_014653653.1">
    <property type="nucleotide sequence ID" value="XM_014798167.1"/>
</dbReference>
<reference evidence="2" key="1">
    <citation type="submission" date="2014-07" db="EMBL/GenBank/DDBJ databases">
        <title>Draft genome sequence of the yeast Pseudozyma antarctica JCM 10317 known as a producer of lipase B which used in a wide range of industrial applications.</title>
        <authorList>
            <person name="Morita T."/>
            <person name="Saika A."/>
            <person name="Koike H."/>
        </authorList>
    </citation>
    <scope>NUCLEOTIDE SEQUENCE</scope>
    <source>
        <strain evidence="2">JCM 10317</strain>
    </source>
</reference>
<feature type="region of interest" description="Disordered" evidence="1">
    <location>
        <begin position="407"/>
        <end position="456"/>
    </location>
</feature>
<evidence type="ECO:0000313" key="3">
    <source>
        <dbReference type="Proteomes" id="UP000053758"/>
    </source>
</evidence>
<feature type="compositionally biased region" description="Polar residues" evidence="1">
    <location>
        <begin position="340"/>
        <end position="357"/>
    </location>
</feature>
<dbReference type="GeneID" id="26307201"/>
<gene>
    <name evidence="2" type="ORF">PAN0_044d6390</name>
</gene>
<feature type="compositionally biased region" description="Pro residues" evidence="1">
    <location>
        <begin position="325"/>
        <end position="338"/>
    </location>
</feature>
<feature type="region of interest" description="Disordered" evidence="1">
    <location>
        <begin position="12"/>
        <end position="73"/>
    </location>
</feature>
<evidence type="ECO:0000313" key="2">
    <source>
        <dbReference type="EMBL" id="GAK68155.1"/>
    </source>
</evidence>
<feature type="region of interest" description="Disordered" evidence="1">
    <location>
        <begin position="319"/>
        <end position="357"/>
    </location>
</feature>
<dbReference type="SUPFAM" id="SSF54695">
    <property type="entry name" value="POZ domain"/>
    <property type="match status" value="1"/>
</dbReference>
<feature type="compositionally biased region" description="Low complexity" evidence="1">
    <location>
        <begin position="35"/>
        <end position="51"/>
    </location>
</feature>
<evidence type="ECO:0008006" key="4">
    <source>
        <dbReference type="Google" id="ProtNLM"/>
    </source>
</evidence>
<dbReference type="EMBL" id="DF830111">
    <property type="protein sequence ID" value="GAK68155.1"/>
    <property type="molecule type" value="Genomic_DNA"/>
</dbReference>
<dbReference type="AlphaFoldDB" id="A0A081CNA9"/>
<feature type="region of interest" description="Disordered" evidence="1">
    <location>
        <begin position="87"/>
        <end position="148"/>
    </location>
</feature>
<protein>
    <recommendedName>
        <fullName evidence="4">BTB domain-containing protein</fullName>
    </recommendedName>
</protein>
<feature type="compositionally biased region" description="Basic and acidic residues" evidence="1">
    <location>
        <begin position="222"/>
        <end position="247"/>
    </location>
</feature>
<proteinExistence type="predicted"/>
<dbReference type="Proteomes" id="UP000053758">
    <property type="component" value="Unassembled WGS sequence"/>
</dbReference>
<sequence>MSSLSLRFSALSAGNKSYNPPKPTFHSPQLKASRHTSLASSSSATLPLRASQTVGDRPRTAPNNAKPSGLRSVTEFGRLELDALEESVESEAEPHTSWLELDEDVAPSASRRRSSTLSSGVEYVHTPNAMKSQFDDSDDEDQPLSTRLSTVPQFARLAALGSTRLFRRHARASSSIDLGHKPPAAPSVGAPRKAVVGDRPSATELEHLKPGPSALERDLVRSLKGSSPKDRNKALPRPPERSRRSRDSTTTIDGPPPAYVEEAGLRKSRSLTTLRLEQRPIEGLERITEHVVSPLPPSMALPVLPPIERSRAFSLSEIKRTGLPPQKPPPKAQLPPTPRDSGSQSFESAKSHPTSPTALTTWSILDAYAHSPLPITPHAWQADAKVELNVGGTRFTTLASTLRGEQGDCPRLLLPRPIGQPRQKSQADLEERVDEADAAASSHSSSPSTFACDLSQTDSVSTRRTSGVSEPNHDAPATAIFVDRNPELYTDILDILRSSKLPFRLHAASVAKPCGEDHGCPLVAARMTLLCRLTELAHEAEWLGYPSIAQLCAHQLKLL</sequence>
<feature type="compositionally biased region" description="Low complexity" evidence="1">
    <location>
        <begin position="438"/>
        <end position="451"/>
    </location>
</feature>
<dbReference type="InterPro" id="IPR011333">
    <property type="entry name" value="SKP1/BTB/POZ_sf"/>
</dbReference>
<dbReference type="Gene3D" id="3.30.710.10">
    <property type="entry name" value="Potassium Channel Kv1.1, Chain A"/>
    <property type="match status" value="1"/>
</dbReference>
<feature type="region of interest" description="Disordered" evidence="1">
    <location>
        <begin position="222"/>
        <end position="266"/>
    </location>
</feature>
<evidence type="ECO:0000256" key="1">
    <source>
        <dbReference type="SAM" id="MobiDB-lite"/>
    </source>
</evidence>
<feature type="region of interest" description="Disordered" evidence="1">
    <location>
        <begin position="172"/>
        <end position="197"/>
    </location>
</feature>